<dbReference type="Proteomes" id="UP000460949">
    <property type="component" value="Unassembled WGS sequence"/>
</dbReference>
<protein>
    <submittedName>
        <fullName evidence="1">GrpB family protein</fullName>
    </submittedName>
</protein>
<dbReference type="InterPro" id="IPR043519">
    <property type="entry name" value="NT_sf"/>
</dbReference>
<dbReference type="InterPro" id="IPR007344">
    <property type="entry name" value="GrpB/CoaE"/>
</dbReference>
<sequence>MGDVQLHHYQHVWPERFAAEKTKIRRCLGKDYPVEHIGSTAVPGMKAKPVVDLMLGLPHLDIDRFLIDALQKADYTYVPKDEWKERYFFRKGEPGNGTCHLHIVAYEGGEWRDKLAFRDYLKNTLERLPTIKN</sequence>
<accession>A0A845DSD6</accession>
<dbReference type="AlphaFoldDB" id="A0A845DSD6"/>
<dbReference type="SUPFAM" id="SSF81301">
    <property type="entry name" value="Nucleotidyltransferase"/>
    <property type="match status" value="1"/>
</dbReference>
<comment type="caution">
    <text evidence="1">The sequence shown here is derived from an EMBL/GenBank/DDBJ whole genome shotgun (WGS) entry which is preliminary data.</text>
</comment>
<proteinExistence type="predicted"/>
<dbReference type="Gene3D" id="3.30.460.10">
    <property type="entry name" value="Beta Polymerase, domain 2"/>
    <property type="match status" value="1"/>
</dbReference>
<evidence type="ECO:0000313" key="1">
    <source>
        <dbReference type="EMBL" id="MYL20503.1"/>
    </source>
</evidence>
<dbReference type="Pfam" id="PF04229">
    <property type="entry name" value="GrpB"/>
    <property type="match status" value="1"/>
</dbReference>
<reference evidence="1 2" key="1">
    <citation type="submission" date="2019-11" db="EMBL/GenBank/DDBJ databases">
        <title>Genome sequences of 17 halophilic strains isolated from different environments.</title>
        <authorList>
            <person name="Furrow R.E."/>
        </authorList>
    </citation>
    <scope>NUCLEOTIDE SEQUENCE [LARGE SCALE GENOMIC DNA]</scope>
    <source>
        <strain evidence="1 2">22511_23_Filter</strain>
    </source>
</reference>
<name>A0A845DSD6_9BACI</name>
<gene>
    <name evidence="1" type="ORF">GLW04_11420</name>
</gene>
<dbReference type="EMBL" id="WMET01000002">
    <property type="protein sequence ID" value="MYL20503.1"/>
    <property type="molecule type" value="Genomic_DNA"/>
</dbReference>
<dbReference type="PANTHER" id="PTHR34822:SF1">
    <property type="entry name" value="GRPB FAMILY PROTEIN"/>
    <property type="match status" value="1"/>
</dbReference>
<organism evidence="1 2">
    <name type="scientific">Halobacillus litoralis</name>
    <dbReference type="NCBI Taxonomy" id="45668"/>
    <lineage>
        <taxon>Bacteria</taxon>
        <taxon>Bacillati</taxon>
        <taxon>Bacillota</taxon>
        <taxon>Bacilli</taxon>
        <taxon>Bacillales</taxon>
        <taxon>Bacillaceae</taxon>
        <taxon>Halobacillus</taxon>
    </lineage>
</organism>
<dbReference type="PANTHER" id="PTHR34822">
    <property type="entry name" value="GRPB DOMAIN PROTEIN (AFU_ORTHOLOGUE AFUA_1G01530)"/>
    <property type="match status" value="1"/>
</dbReference>
<evidence type="ECO:0000313" key="2">
    <source>
        <dbReference type="Proteomes" id="UP000460949"/>
    </source>
</evidence>